<reference evidence="2 3" key="1">
    <citation type="submission" date="2016-09" db="EMBL/GenBank/DDBJ databases">
        <title>Draft genome sequence of the soil isolate, Lysinibacillus fusiformis M5, a potential hypoxanthine producer.</title>
        <authorList>
            <person name="Gallegos-Monterrosa R."/>
            <person name="Maroti G."/>
            <person name="Balint B."/>
            <person name="Kovacs A.T."/>
        </authorList>
    </citation>
    <scope>NUCLEOTIDE SEQUENCE [LARGE SCALE GENOMIC DNA]</scope>
    <source>
        <strain evidence="2 3">M5</strain>
    </source>
</reference>
<dbReference type="AlphaFoldDB" id="A0A1E4R940"/>
<evidence type="ECO:0000256" key="1">
    <source>
        <dbReference type="SAM" id="SignalP"/>
    </source>
</evidence>
<gene>
    <name evidence="2" type="ORF">BG258_14325</name>
</gene>
<protein>
    <recommendedName>
        <fullName evidence="4">Rhoptry protein</fullName>
    </recommendedName>
</protein>
<feature type="signal peptide" evidence="1">
    <location>
        <begin position="1"/>
        <end position="24"/>
    </location>
</feature>
<dbReference type="Gene3D" id="2.60.40.2700">
    <property type="match status" value="2"/>
</dbReference>
<dbReference type="Proteomes" id="UP000094784">
    <property type="component" value="Unassembled WGS sequence"/>
</dbReference>
<dbReference type="EMBL" id="MECQ01000001">
    <property type="protein sequence ID" value="ODV56992.1"/>
    <property type="molecule type" value="Genomic_DNA"/>
</dbReference>
<dbReference type="OrthoDB" id="2724243at2"/>
<keyword evidence="1" id="KW-0732">Signal</keyword>
<accession>A0A1E4R940</accession>
<evidence type="ECO:0000313" key="3">
    <source>
        <dbReference type="Proteomes" id="UP000094784"/>
    </source>
</evidence>
<evidence type="ECO:0000313" key="2">
    <source>
        <dbReference type="EMBL" id="ODV56992.1"/>
    </source>
</evidence>
<dbReference type="RefSeq" id="WP_069481945.1">
    <property type="nucleotide sequence ID" value="NZ_KV766182.1"/>
</dbReference>
<comment type="caution">
    <text evidence="2">The sequence shown here is derived from an EMBL/GenBank/DDBJ whole genome shotgun (WGS) entry which is preliminary data.</text>
</comment>
<feature type="chain" id="PRO_5009162141" description="Rhoptry protein" evidence="1">
    <location>
        <begin position="25"/>
        <end position="956"/>
    </location>
</feature>
<evidence type="ECO:0008006" key="4">
    <source>
        <dbReference type="Google" id="ProtNLM"/>
    </source>
</evidence>
<name>A0A1E4R940_9BACI</name>
<proteinExistence type="predicted"/>
<sequence>MNKKLFLTAAAIPVALIVPTVASAEEMVTVTGQNIVNETLTVHQLPNNAIVNAYQWYYLEKVASEDGSKTSTNKPIAGATSASLKVPVEAAGKTIFVEATTTEGKKYQSEQRTINQLDLAITTPTLEGFSTSDFVAPGETVKIAGVTVTDKAGAKLTSGQITYSYQWFYHLGEGENSFTIIEGASGSTYTIPKDAIDKGIKDIIVKVKAQVGASFVESPRSEVISISKEPTDTLTKDISNLLVNDNKYNVSDLKSFEEKVKALESKYQALSAPAKGNVSNYAVLKRALEDVDLINKLNEKVDKVEGVNDKDLPKYIKEIETAYDKFDLLQRSLDVNDVLYTSIKNLLNEPNDLEEIKEVRRLNQAIVNLLSYSNGIPQYVPSDKDSLQGVVNTIEADIAKLSQNYRGAVQNLTILNEAKADIKKVEQFIKSFDKLSTNNTPNKQVTVAKSIRSTYEKLTYKQLKLVPDKYVQLLTTAESAEESQIATLNNDIDSYIGDDIYPINPSASSWQSHVNNVARMVKEYKSLTKASAAKIEGYDSLVTLQKDLKTAEKVIKDMDAYQKLSGTTGVTESKLNSSYTNTLKAFNKLTTLQQSLVYNADDFLLNTPKGSVDGKVPDDKAAAEALKGDIAKYADVTKFTFDQLEKAVDASAQSYKKLSSAARKYVTNYYLLTAAQKDISGVKSFYKKIQTAKEETDAAKQAKKIESVQKAYAKLPANQQQLAKEQYDALLKNQIIDGNAPNIKQLNDEIATIVSNDQYLVSIDKINTLSKQYSSLSSSDKKLITNYDILKAAIADVKKVESFMKTYEKSFSTNPSTVIKAFEKLTSKQVSLIHSDIRKLISEKQQGQQQTNEHALTLIESINSLLVNGEYIADLEGKVKDIRTKYDALSANDKKIVKNYSKLTQAESDLKKVADVHALYKADGDEAAIKAWQSAYGKLSKKLELLYKNMYPQDIK</sequence>
<organism evidence="2 3">
    <name type="scientific">Lysinibacillus fusiformis</name>
    <dbReference type="NCBI Taxonomy" id="28031"/>
    <lineage>
        <taxon>Bacteria</taxon>
        <taxon>Bacillati</taxon>
        <taxon>Bacillota</taxon>
        <taxon>Bacilli</taxon>
        <taxon>Bacillales</taxon>
        <taxon>Bacillaceae</taxon>
        <taxon>Lysinibacillus</taxon>
    </lineage>
</organism>